<dbReference type="EMBL" id="KI968739">
    <property type="protein sequence ID" value="EUN26466.1"/>
    <property type="molecule type" value="Genomic_DNA"/>
</dbReference>
<dbReference type="OrthoDB" id="3685328at2759"/>
<sequence>MHFATTLFAAVLALLPSVQAEIPPGNWMQLDCYVGYVYKDGQMLDTNHNLHYDWQLTAQACNNNYASSVAKYSIGRGRCIAYTSDGLNGADWWENCKKQAQNGWYDVDRITGDVVINGSPYKAYDAEGRGY</sequence>
<organism evidence="2 3">
    <name type="scientific">Bipolaris victoriae (strain FI3)</name>
    <name type="common">Victoria blight of oats agent</name>
    <name type="synonym">Cochliobolus victoriae</name>
    <dbReference type="NCBI Taxonomy" id="930091"/>
    <lineage>
        <taxon>Eukaryota</taxon>
        <taxon>Fungi</taxon>
        <taxon>Dikarya</taxon>
        <taxon>Ascomycota</taxon>
        <taxon>Pezizomycotina</taxon>
        <taxon>Dothideomycetes</taxon>
        <taxon>Pleosporomycetidae</taxon>
        <taxon>Pleosporales</taxon>
        <taxon>Pleosporineae</taxon>
        <taxon>Pleosporaceae</taxon>
        <taxon>Bipolaris</taxon>
    </lineage>
</organism>
<gene>
    <name evidence="2" type="ORF">COCVIDRAFT_100799</name>
</gene>
<dbReference type="Proteomes" id="UP000054337">
    <property type="component" value="Unassembled WGS sequence"/>
</dbReference>
<evidence type="ECO:0000313" key="3">
    <source>
        <dbReference type="Proteomes" id="UP000054337"/>
    </source>
</evidence>
<dbReference type="GeneID" id="26248105"/>
<keyword evidence="3" id="KW-1185">Reference proteome</keyword>
<accession>W7EE18</accession>
<protein>
    <submittedName>
        <fullName evidence="2">Uncharacterized protein</fullName>
    </submittedName>
</protein>
<proteinExistence type="predicted"/>
<evidence type="ECO:0000256" key="1">
    <source>
        <dbReference type="SAM" id="SignalP"/>
    </source>
</evidence>
<dbReference type="HOGENOM" id="CLU_158755_0_0_1"/>
<evidence type="ECO:0000313" key="2">
    <source>
        <dbReference type="EMBL" id="EUN26466.1"/>
    </source>
</evidence>
<name>W7EE18_BIPV3</name>
<feature type="signal peptide" evidence="1">
    <location>
        <begin position="1"/>
        <end position="20"/>
    </location>
</feature>
<keyword evidence="1" id="KW-0732">Signal</keyword>
<dbReference type="AlphaFoldDB" id="W7EE18"/>
<feature type="chain" id="PRO_5004891208" evidence="1">
    <location>
        <begin position="21"/>
        <end position="131"/>
    </location>
</feature>
<reference evidence="2 3" key="1">
    <citation type="journal article" date="2013" name="PLoS Genet.">
        <title>Comparative genome structure, secondary metabolite, and effector coding capacity across Cochliobolus pathogens.</title>
        <authorList>
            <person name="Condon B.J."/>
            <person name="Leng Y."/>
            <person name="Wu D."/>
            <person name="Bushley K.E."/>
            <person name="Ohm R.A."/>
            <person name="Otillar R."/>
            <person name="Martin J."/>
            <person name="Schackwitz W."/>
            <person name="Grimwood J."/>
            <person name="MohdZainudin N."/>
            <person name="Xue C."/>
            <person name="Wang R."/>
            <person name="Manning V.A."/>
            <person name="Dhillon B."/>
            <person name="Tu Z.J."/>
            <person name="Steffenson B.J."/>
            <person name="Salamov A."/>
            <person name="Sun H."/>
            <person name="Lowry S."/>
            <person name="LaButti K."/>
            <person name="Han J."/>
            <person name="Copeland A."/>
            <person name="Lindquist E."/>
            <person name="Barry K."/>
            <person name="Schmutz J."/>
            <person name="Baker S.E."/>
            <person name="Ciuffetti L.M."/>
            <person name="Grigoriev I.V."/>
            <person name="Zhong S."/>
            <person name="Turgeon B.G."/>
        </authorList>
    </citation>
    <scope>NUCLEOTIDE SEQUENCE [LARGE SCALE GENOMIC DNA]</scope>
    <source>
        <strain evidence="2 3">FI3</strain>
    </source>
</reference>
<dbReference type="RefSeq" id="XP_014556048.1">
    <property type="nucleotide sequence ID" value="XM_014700562.1"/>
</dbReference>